<evidence type="ECO:0000313" key="2">
    <source>
        <dbReference type="Proteomes" id="UP000257109"/>
    </source>
</evidence>
<accession>A0A371HWZ2</accession>
<dbReference type="PANTHER" id="PTHR37984:SF5">
    <property type="entry name" value="PROTEIN NYNRIN-LIKE"/>
    <property type="match status" value="1"/>
</dbReference>
<sequence>MPFGLINVPSNFMRLMNHMLRSVIGKCVVFTLEYLYVNLEKCTFCTSEVIFLGYVVGFQGVKVNEEKVKVIQSWPTPILDLSGKRVKRELINALILALPNFNKSFELECDASNVEVGVLKKNAQINYSTYDKEFYALVKAFDHEALKHLRGQNKLNKRYAKWVEFLEQFPYVIKHKQGKSMRHSLIAILETKLLGFEHIKEVYLEDEYFKETYDLCATLAN</sequence>
<keyword evidence="2" id="KW-1185">Reference proteome</keyword>
<reference evidence="1" key="1">
    <citation type="submission" date="2018-05" db="EMBL/GenBank/DDBJ databases">
        <title>Draft genome of Mucuna pruriens seed.</title>
        <authorList>
            <person name="Nnadi N.E."/>
            <person name="Vos R."/>
            <person name="Hasami M.H."/>
            <person name="Devisetty U.K."/>
            <person name="Aguiy J.C."/>
        </authorList>
    </citation>
    <scope>NUCLEOTIDE SEQUENCE [LARGE SCALE GENOMIC DNA]</scope>
    <source>
        <strain evidence="1">JCA_2017</strain>
    </source>
</reference>
<feature type="non-terminal residue" evidence="1">
    <location>
        <position position="1"/>
    </location>
</feature>
<comment type="caution">
    <text evidence="1">The sequence shown here is derived from an EMBL/GenBank/DDBJ whole genome shotgun (WGS) entry which is preliminary data.</text>
</comment>
<dbReference type="SUPFAM" id="SSF56672">
    <property type="entry name" value="DNA/RNA polymerases"/>
    <property type="match status" value="1"/>
</dbReference>
<evidence type="ECO:0000313" key="1">
    <source>
        <dbReference type="EMBL" id="RDY07295.1"/>
    </source>
</evidence>
<gene>
    <name evidence="1" type="primary">pol</name>
    <name evidence="1" type="ORF">CR513_08609</name>
</gene>
<proteinExistence type="predicted"/>
<dbReference type="PANTHER" id="PTHR37984">
    <property type="entry name" value="PROTEIN CBG26694"/>
    <property type="match status" value="1"/>
</dbReference>
<dbReference type="AlphaFoldDB" id="A0A371HWZ2"/>
<dbReference type="InterPro" id="IPR050951">
    <property type="entry name" value="Retrovirus_Pol_polyprotein"/>
</dbReference>
<organism evidence="1 2">
    <name type="scientific">Mucuna pruriens</name>
    <name type="common">Velvet bean</name>
    <name type="synonym">Dolichos pruriens</name>
    <dbReference type="NCBI Taxonomy" id="157652"/>
    <lineage>
        <taxon>Eukaryota</taxon>
        <taxon>Viridiplantae</taxon>
        <taxon>Streptophyta</taxon>
        <taxon>Embryophyta</taxon>
        <taxon>Tracheophyta</taxon>
        <taxon>Spermatophyta</taxon>
        <taxon>Magnoliopsida</taxon>
        <taxon>eudicotyledons</taxon>
        <taxon>Gunneridae</taxon>
        <taxon>Pentapetalae</taxon>
        <taxon>rosids</taxon>
        <taxon>fabids</taxon>
        <taxon>Fabales</taxon>
        <taxon>Fabaceae</taxon>
        <taxon>Papilionoideae</taxon>
        <taxon>50 kb inversion clade</taxon>
        <taxon>NPAAA clade</taxon>
        <taxon>indigoferoid/millettioid clade</taxon>
        <taxon>Phaseoleae</taxon>
        <taxon>Mucuna</taxon>
    </lineage>
</organism>
<dbReference type="OrthoDB" id="1933708at2759"/>
<protein>
    <submittedName>
        <fullName evidence="1">Retrovirus-related Pol polyprotein from transposon 17.6</fullName>
    </submittedName>
</protein>
<dbReference type="InterPro" id="IPR043502">
    <property type="entry name" value="DNA/RNA_pol_sf"/>
</dbReference>
<dbReference type="Proteomes" id="UP000257109">
    <property type="component" value="Unassembled WGS sequence"/>
</dbReference>
<dbReference type="EMBL" id="QJKJ01001500">
    <property type="protein sequence ID" value="RDY07295.1"/>
    <property type="molecule type" value="Genomic_DNA"/>
</dbReference>
<name>A0A371HWZ2_MUCPR</name>